<feature type="region of interest" description="Disordered" evidence="2">
    <location>
        <begin position="721"/>
        <end position="747"/>
    </location>
</feature>
<gene>
    <name evidence="3" type="ORF">BU61_5232</name>
</gene>
<dbReference type="PANTHER" id="PTHR14113">
    <property type="entry name" value="PICCOLO/BASSOON"/>
    <property type="match status" value="1"/>
</dbReference>
<evidence type="ECO:0000313" key="3">
    <source>
        <dbReference type="EMBL" id="NIG57965.1"/>
    </source>
</evidence>
<reference evidence="3" key="1">
    <citation type="submission" date="2018-05" db="EMBL/GenBank/DDBJ databases">
        <authorList>
            <person name="Pedro S.L.S."/>
            <person name="Freitas R.C."/>
            <person name="Barreto A.S."/>
            <person name="Lima A.O.S."/>
        </authorList>
    </citation>
    <scope>NUCLEOTIDE SEQUENCE</scope>
    <source>
        <strain evidence="3">BP203</strain>
        <tissue evidence="3">Muscle</tissue>
    </source>
</reference>
<name>A0ABX0RZY8_PONBL</name>
<proteinExistence type="predicted"/>
<comment type="caution">
    <text evidence="3">The sequence shown here is derived from an EMBL/GenBank/DDBJ whole genome shotgun (WGS) entry which is preliminary data.</text>
</comment>
<feature type="compositionally biased region" description="Acidic residues" evidence="2">
    <location>
        <begin position="790"/>
        <end position="799"/>
    </location>
</feature>
<evidence type="ECO:0000256" key="2">
    <source>
        <dbReference type="SAM" id="MobiDB-lite"/>
    </source>
</evidence>
<dbReference type="Proteomes" id="UP001165941">
    <property type="component" value="Unassembled WGS sequence"/>
</dbReference>
<feature type="coiled-coil region" evidence="1">
    <location>
        <begin position="598"/>
        <end position="629"/>
    </location>
</feature>
<evidence type="ECO:0000256" key="1">
    <source>
        <dbReference type="SAM" id="Coils"/>
    </source>
</evidence>
<evidence type="ECO:0000313" key="4">
    <source>
        <dbReference type="Proteomes" id="UP001165941"/>
    </source>
</evidence>
<sequence length="1025" mass="112151">MKATEISSSSQQSLYISGALETFSAIPVTTLSSFQEPSASVTQFLPAELSKAEFSTAKSTIASPGLSSVSISIPPEPLALDHLHLEKQQYKENVKLQLVGDAIDLRTVPKVEVKVTEKCMNLSASMMDVKRQTTISEMYGRQISAVQPSIINLSAASSGVTPISLVTETVTVVTCTATASYATGTENLVSLEHATAMPLQLTTSKHVEPPCRVPSGQAFPTVREEAPINLSLSTSVHPVTSALTKPITALPGGVTNGWTESTTSPGITDGEVVDLSTSKSHRTVVTMDEATSNVVTKIIEDDEKPVDLTAGRRAVCCDMVYKLPFGRSCTAQQPATTLPEDRFGYRDDHYQYDRAGPYGYRGIGGMKPSMSDTNLAEAGHFFYKSKNAFDYSGGTDAAVDLTSGRITTVATPIPSTFAITTQPGSIFSNTVRDLSGVHTTDAVTSLSALHQSQPMPRSYFLTTGASETDIAVTGVDINASLQTITMETLTAETMDSVPTLTTASEVFSEVVGEESALLIVPEEDKQQQQLDLERELLELEKIKQQRFAEELEWERQEIQRFREQEKLMVQKKLEELQSMKQHLLYQQEEERQAQFIMRQETLAQQQLQLEQIQQLQQQLHQQLEEQKIRQIYQYNYDPSGTASPQTTTEQAILEGQYAAPEGGQFWATEDTTTTASAVVAIEIPQSQGWYTVQSDGVTQYIAPPGILSTVSEIPLTDVVVKEEKQPKKRSSGAKVRGHYDETGENLADDPRCFKKIVDSGVQTDDEDAADRSYVSRRRKTKKSVDTSVQTDDEDQDEWDMPTRSRRKARVGKYSDSTTEADKAKLLSKVSSIAVQTVAEISVQTEPVGTIRTPSIRARVDAKVEIIKHISAPEKTYKGGSLGCQTEADSDTQSPQYLGATSPPKDKKRPTPLEIGYSSHLRADSTLRLAPSPPKSPKVLYSPISPLSPGKALESAFVPYEKPLPDDISPQKVLHPDMAKVPPASPKTAKMMQRSMSDPKPLSPTADESSRAPFQYTEGYTVSIVD</sequence>
<feature type="region of interest" description="Disordered" evidence="2">
    <location>
        <begin position="764"/>
        <end position="820"/>
    </location>
</feature>
<dbReference type="EMBL" id="PGGH01011823">
    <property type="protein sequence ID" value="NIG57965.1"/>
    <property type="molecule type" value="Genomic_DNA"/>
</dbReference>
<feature type="region of interest" description="Disordered" evidence="2">
    <location>
        <begin position="874"/>
        <end position="940"/>
    </location>
</feature>
<feature type="region of interest" description="Disordered" evidence="2">
    <location>
        <begin position="967"/>
        <end position="1025"/>
    </location>
</feature>
<accession>A0ABX0RZY8</accession>
<dbReference type="PANTHER" id="PTHR14113:SF6">
    <property type="entry name" value="PROTEIN PICCOLO"/>
    <property type="match status" value="1"/>
</dbReference>
<organism evidence="3 4">
    <name type="scientific">Pontoporia blainvillei</name>
    <name type="common">Franciscana</name>
    <name type="synonym">Delphinus blainvillei</name>
    <dbReference type="NCBI Taxonomy" id="48723"/>
    <lineage>
        <taxon>Eukaryota</taxon>
        <taxon>Metazoa</taxon>
        <taxon>Chordata</taxon>
        <taxon>Craniata</taxon>
        <taxon>Vertebrata</taxon>
        <taxon>Euteleostomi</taxon>
        <taxon>Mammalia</taxon>
        <taxon>Eutheria</taxon>
        <taxon>Laurasiatheria</taxon>
        <taxon>Artiodactyla</taxon>
        <taxon>Whippomorpha</taxon>
        <taxon>Cetacea</taxon>
        <taxon>Odontoceti</taxon>
        <taxon>Pontoporiidae</taxon>
        <taxon>Pontoporia</taxon>
    </lineage>
</organism>
<dbReference type="InterPro" id="IPR052098">
    <property type="entry name" value="Presynaptic_Scaffold_Bsn/Pclo"/>
</dbReference>
<protein>
    <submittedName>
        <fullName evidence="3">Protein piccolo-like</fullName>
    </submittedName>
</protein>
<keyword evidence="4" id="KW-1185">Reference proteome</keyword>
<keyword evidence="1" id="KW-0175">Coiled coil</keyword>